<dbReference type="RefSeq" id="WP_245960328.1">
    <property type="nucleotide sequence ID" value="NZ_REFO01000012.1"/>
</dbReference>
<comment type="caution">
    <text evidence="4">The sequence shown here is derived from an EMBL/GenBank/DDBJ whole genome shotgun (WGS) entry which is preliminary data.</text>
</comment>
<dbReference type="AlphaFoldDB" id="A0A3M0BHU4"/>
<name>A0A3M0BHU4_9AQUI</name>
<dbReference type="Gene3D" id="3.40.250.10">
    <property type="entry name" value="Rhodanese-like domain"/>
    <property type="match status" value="2"/>
</dbReference>
<keyword evidence="5" id="KW-1185">Reference proteome</keyword>
<dbReference type="InterPro" id="IPR036873">
    <property type="entry name" value="Rhodanese-like_dom_sf"/>
</dbReference>
<dbReference type="SUPFAM" id="SSF52821">
    <property type="entry name" value="Rhodanese/Cell cycle control phosphatase"/>
    <property type="match status" value="2"/>
</dbReference>
<protein>
    <submittedName>
        <fullName evidence="4">Thiosulfate/3-mercaptopyruvate sulfurtransferase</fullName>
    </submittedName>
</protein>
<feature type="signal peptide" evidence="2">
    <location>
        <begin position="1"/>
        <end position="24"/>
    </location>
</feature>
<evidence type="ECO:0000313" key="5">
    <source>
        <dbReference type="Proteomes" id="UP000280842"/>
    </source>
</evidence>
<keyword evidence="4" id="KW-0670">Pyruvate</keyword>
<keyword evidence="1" id="KW-0677">Repeat</keyword>
<dbReference type="PROSITE" id="PS50206">
    <property type="entry name" value="RHODANESE_3"/>
    <property type="match status" value="2"/>
</dbReference>
<sequence length="332" mass="36648">MRNFKKFSLSVAAGLAASAGIALAADKPANPNMLIWVDDAKKVFDSKGAVFVSGDSDKMFKQGHIPGSAHAFAHDLHLLNDIKKCNGLPMCKERAEKFIGSLGIDNNTKVIAYDDGRGPNASGVWYFLWLYGIDGLNGQNRMMDGGFKTWEKKGYPVETGEGSKPAPKTFKANINWDILATKEEVLKAVEDIKKNGKKSKYFILDARRFNEYVGKAQLEALAEPGKHEKVKRGGHIPGAVFFEWKKVAGNANGKPGKHLFKKVKKLKKVFYKKLKKKGFDPETDTLITYCHVGTGRGSFIFAAAKYIGIKNAKVYIGSWDEWGNDPSLPIAK</sequence>
<evidence type="ECO:0000256" key="2">
    <source>
        <dbReference type="SAM" id="SignalP"/>
    </source>
</evidence>
<dbReference type="InterPro" id="IPR001763">
    <property type="entry name" value="Rhodanese-like_dom"/>
</dbReference>
<feature type="chain" id="PRO_5018122072" evidence="2">
    <location>
        <begin position="25"/>
        <end position="332"/>
    </location>
</feature>
<keyword evidence="2" id="KW-0732">Signal</keyword>
<dbReference type="EMBL" id="REFO01000012">
    <property type="protein sequence ID" value="RMA96146.1"/>
    <property type="molecule type" value="Genomic_DNA"/>
</dbReference>
<proteinExistence type="predicted"/>
<dbReference type="PANTHER" id="PTHR43855">
    <property type="entry name" value="THIOSULFATE SULFURTRANSFERASE"/>
    <property type="match status" value="1"/>
</dbReference>
<feature type="domain" description="Rhodanese" evidence="3">
    <location>
        <begin position="232"/>
        <end position="331"/>
    </location>
</feature>
<accession>A0A3M0BHU4</accession>
<organism evidence="4 5">
    <name type="scientific">Hydrogenothermus marinus</name>
    <dbReference type="NCBI Taxonomy" id="133270"/>
    <lineage>
        <taxon>Bacteria</taxon>
        <taxon>Pseudomonadati</taxon>
        <taxon>Aquificota</taxon>
        <taxon>Aquificia</taxon>
        <taxon>Aquificales</taxon>
        <taxon>Hydrogenothermaceae</taxon>
        <taxon>Hydrogenothermus</taxon>
    </lineage>
</organism>
<evidence type="ECO:0000313" key="4">
    <source>
        <dbReference type="EMBL" id="RMA96146.1"/>
    </source>
</evidence>
<dbReference type="InterPro" id="IPR051126">
    <property type="entry name" value="Thiosulfate_sulfurtransferase"/>
</dbReference>
<dbReference type="PANTHER" id="PTHR43855:SF1">
    <property type="entry name" value="THIOSULFATE SULFURTRANSFERASE"/>
    <property type="match status" value="1"/>
</dbReference>
<gene>
    <name evidence="4" type="ORF">CLV39_1160</name>
</gene>
<dbReference type="GO" id="GO:0016740">
    <property type="term" value="F:transferase activity"/>
    <property type="evidence" value="ECO:0007669"/>
    <property type="project" value="UniProtKB-KW"/>
</dbReference>
<keyword evidence="4" id="KW-0808">Transferase</keyword>
<dbReference type="Proteomes" id="UP000280842">
    <property type="component" value="Unassembled WGS sequence"/>
</dbReference>
<evidence type="ECO:0000259" key="3">
    <source>
        <dbReference type="PROSITE" id="PS50206"/>
    </source>
</evidence>
<dbReference type="Pfam" id="PF00581">
    <property type="entry name" value="Rhodanese"/>
    <property type="match status" value="2"/>
</dbReference>
<feature type="domain" description="Rhodanese" evidence="3">
    <location>
        <begin position="45"/>
        <end position="159"/>
    </location>
</feature>
<reference evidence="4 5" key="1">
    <citation type="submission" date="2018-10" db="EMBL/GenBank/DDBJ databases">
        <title>Genomic Encyclopedia of Archaeal and Bacterial Type Strains, Phase II (KMG-II): from individual species to whole genera.</title>
        <authorList>
            <person name="Goeker M."/>
        </authorList>
    </citation>
    <scope>NUCLEOTIDE SEQUENCE [LARGE SCALE GENOMIC DNA]</scope>
    <source>
        <strain evidence="4 5">VM1</strain>
    </source>
</reference>
<evidence type="ECO:0000256" key="1">
    <source>
        <dbReference type="ARBA" id="ARBA00022737"/>
    </source>
</evidence>
<dbReference type="SMART" id="SM00450">
    <property type="entry name" value="RHOD"/>
    <property type="match status" value="2"/>
</dbReference>